<dbReference type="PANTHER" id="PTHR28125">
    <property type="entry name" value="MEIOTIC EXPRESSION UP-REGULATED PROTEIN 26"/>
    <property type="match status" value="1"/>
</dbReference>
<evidence type="ECO:0000313" key="4">
    <source>
        <dbReference type="Proteomes" id="UP000567179"/>
    </source>
</evidence>
<reference evidence="3 4" key="1">
    <citation type="journal article" date="2020" name="ISME J.">
        <title>Uncovering the hidden diversity of litter-decomposition mechanisms in mushroom-forming fungi.</title>
        <authorList>
            <person name="Floudas D."/>
            <person name="Bentzer J."/>
            <person name="Ahren D."/>
            <person name="Johansson T."/>
            <person name="Persson P."/>
            <person name="Tunlid A."/>
        </authorList>
    </citation>
    <scope>NUCLEOTIDE SEQUENCE [LARGE SCALE GENOMIC DNA]</scope>
    <source>
        <strain evidence="3 4">CBS 101986</strain>
    </source>
</reference>
<evidence type="ECO:0000313" key="3">
    <source>
        <dbReference type="EMBL" id="KAF5319688.1"/>
    </source>
</evidence>
<keyword evidence="4" id="KW-1185">Reference proteome</keyword>
<dbReference type="OrthoDB" id="5595379at2759"/>
<dbReference type="EMBL" id="JAACJJ010000029">
    <property type="protein sequence ID" value="KAF5319688.1"/>
    <property type="molecule type" value="Genomic_DNA"/>
</dbReference>
<feature type="compositionally biased region" description="Low complexity" evidence="1">
    <location>
        <begin position="401"/>
        <end position="413"/>
    </location>
</feature>
<accession>A0A8H5BC28</accession>
<dbReference type="PANTHER" id="PTHR28125:SF2">
    <property type="entry name" value="MEIOTIC EXPRESSION UP-REGULATED PROTEIN 26"/>
    <property type="match status" value="1"/>
</dbReference>
<evidence type="ECO:0000259" key="2">
    <source>
        <dbReference type="Pfam" id="PF14616"/>
    </source>
</evidence>
<dbReference type="AlphaFoldDB" id="A0A8H5BC28"/>
<protein>
    <recommendedName>
        <fullName evidence="2">Transcription regulator Rua1 C-terminal domain-containing protein</fullName>
    </recommendedName>
</protein>
<dbReference type="Proteomes" id="UP000567179">
    <property type="component" value="Unassembled WGS sequence"/>
</dbReference>
<feature type="region of interest" description="Disordered" evidence="1">
    <location>
        <begin position="315"/>
        <end position="424"/>
    </location>
</feature>
<evidence type="ECO:0000256" key="1">
    <source>
        <dbReference type="SAM" id="MobiDB-lite"/>
    </source>
</evidence>
<sequence length="627" mass="68537">MSTSDTALDWLISLSAACTSSPIPTTSSPDFTEWLRKSPRFDQSSPNSSQLCASSPALKDVSFSSRVNMDQLEDLGLNYAYDLSGQGGENDMASLTEPSAASSRCEAQRSSAPIPFSQHNRMISLQSTSATLVNTPSPHFRSPSGHIWRSYDRLRSPYPSSVFYSPATKFVQELQDVSFGSSFSGFSSTSLQAETLMSDISPVVRAENAEMPSQLPNALSKCQKMEKKRKGKKSTKSKAPQTFLEKLTRIPLPANPPNTPAPANLVSDHNICSQNSSTTGLTQPILLSPCKITSAPIQAYSSDAHLLEPALTPALPTVHPDRVEDTDQGLPSTPLTRASAPVQALTPLTPLTPLPESSSPVPAPPLKLTLRLKRPQAPPETPPRRSKRARCATFIAPSPSPSQESQDDQPASPERSLPNAVSPTFTNRTLPSTIAINPTFSLFYRRFPASSYYQAADTDSPCSLFGVGHPGGVYNIPRNAFDLYTPRFVRGKGTEKVGLCPICVEPPERGGESKKLWLAMKFSAFKCYHMQCAHGISASTGRPFSPPTAFRVVPRVNPGKKEKTELMRGKCHKCARWVPIEGIKDMESKVKELHWWKHAASCHQESSLSGEYDYYEDDEIYKKLSSL</sequence>
<dbReference type="InterPro" id="IPR028012">
    <property type="entry name" value="Rua1_C"/>
</dbReference>
<gene>
    <name evidence="3" type="ORF">D9619_008882</name>
</gene>
<proteinExistence type="predicted"/>
<feature type="domain" description="Transcription regulator Rua1 C-terminal" evidence="2">
    <location>
        <begin position="479"/>
        <end position="603"/>
    </location>
</feature>
<organism evidence="3 4">
    <name type="scientific">Psilocybe cf. subviscida</name>
    <dbReference type="NCBI Taxonomy" id="2480587"/>
    <lineage>
        <taxon>Eukaryota</taxon>
        <taxon>Fungi</taxon>
        <taxon>Dikarya</taxon>
        <taxon>Basidiomycota</taxon>
        <taxon>Agaricomycotina</taxon>
        <taxon>Agaricomycetes</taxon>
        <taxon>Agaricomycetidae</taxon>
        <taxon>Agaricales</taxon>
        <taxon>Agaricineae</taxon>
        <taxon>Strophariaceae</taxon>
        <taxon>Psilocybe</taxon>
    </lineage>
</organism>
<name>A0A8H5BC28_9AGAR</name>
<dbReference type="Pfam" id="PF14616">
    <property type="entry name" value="Rua1_C"/>
    <property type="match status" value="1"/>
</dbReference>
<feature type="compositionally biased region" description="Low complexity" evidence="1">
    <location>
        <begin position="345"/>
        <end position="355"/>
    </location>
</feature>
<comment type="caution">
    <text evidence="3">The sequence shown here is derived from an EMBL/GenBank/DDBJ whole genome shotgun (WGS) entry which is preliminary data.</text>
</comment>